<comment type="caution">
    <text evidence="1">The sequence shown here is derived from an EMBL/GenBank/DDBJ whole genome shotgun (WGS) entry which is preliminary data.</text>
</comment>
<accession>A0AAV4AHL4</accession>
<evidence type="ECO:0000313" key="2">
    <source>
        <dbReference type="Proteomes" id="UP000735302"/>
    </source>
</evidence>
<keyword evidence="2" id="KW-1185">Reference proteome</keyword>
<name>A0AAV4AHL4_9GAST</name>
<gene>
    <name evidence="1" type="ORF">PoB_003261100</name>
</gene>
<proteinExistence type="predicted"/>
<dbReference type="AlphaFoldDB" id="A0AAV4AHL4"/>
<dbReference type="EMBL" id="BLXT01003762">
    <property type="protein sequence ID" value="GFO06106.1"/>
    <property type="molecule type" value="Genomic_DNA"/>
</dbReference>
<dbReference type="Proteomes" id="UP000735302">
    <property type="component" value="Unassembled WGS sequence"/>
</dbReference>
<sequence length="92" mass="10058">MSLHSGFGCPVTIPTQIPLDQDGISPKSPSIYSNDVFTYGIHLTVPFELLRQEQNRMIVCVSYYNVRVIAITGGGASGLKVTGLIPSRETFR</sequence>
<protein>
    <submittedName>
        <fullName evidence="1">Uncharacterized protein</fullName>
    </submittedName>
</protein>
<reference evidence="1 2" key="1">
    <citation type="journal article" date="2021" name="Elife">
        <title>Chloroplast acquisition without the gene transfer in kleptoplastic sea slugs, Plakobranchus ocellatus.</title>
        <authorList>
            <person name="Maeda T."/>
            <person name="Takahashi S."/>
            <person name="Yoshida T."/>
            <person name="Shimamura S."/>
            <person name="Takaki Y."/>
            <person name="Nagai Y."/>
            <person name="Toyoda A."/>
            <person name="Suzuki Y."/>
            <person name="Arimoto A."/>
            <person name="Ishii H."/>
            <person name="Satoh N."/>
            <person name="Nishiyama T."/>
            <person name="Hasebe M."/>
            <person name="Maruyama T."/>
            <person name="Minagawa J."/>
            <person name="Obokata J."/>
            <person name="Shigenobu S."/>
        </authorList>
    </citation>
    <scope>NUCLEOTIDE SEQUENCE [LARGE SCALE GENOMIC DNA]</scope>
</reference>
<evidence type="ECO:0000313" key="1">
    <source>
        <dbReference type="EMBL" id="GFO06106.1"/>
    </source>
</evidence>
<organism evidence="1 2">
    <name type="scientific">Plakobranchus ocellatus</name>
    <dbReference type="NCBI Taxonomy" id="259542"/>
    <lineage>
        <taxon>Eukaryota</taxon>
        <taxon>Metazoa</taxon>
        <taxon>Spiralia</taxon>
        <taxon>Lophotrochozoa</taxon>
        <taxon>Mollusca</taxon>
        <taxon>Gastropoda</taxon>
        <taxon>Heterobranchia</taxon>
        <taxon>Euthyneura</taxon>
        <taxon>Panpulmonata</taxon>
        <taxon>Sacoglossa</taxon>
        <taxon>Placobranchoidea</taxon>
        <taxon>Plakobranchidae</taxon>
        <taxon>Plakobranchus</taxon>
    </lineage>
</organism>